<organism evidence="1 2">
    <name type="scientific">Spirodela intermedia</name>
    <name type="common">Intermediate duckweed</name>
    <dbReference type="NCBI Taxonomy" id="51605"/>
    <lineage>
        <taxon>Eukaryota</taxon>
        <taxon>Viridiplantae</taxon>
        <taxon>Streptophyta</taxon>
        <taxon>Embryophyta</taxon>
        <taxon>Tracheophyta</taxon>
        <taxon>Spermatophyta</taxon>
        <taxon>Magnoliopsida</taxon>
        <taxon>Liliopsida</taxon>
        <taxon>Araceae</taxon>
        <taxon>Lemnoideae</taxon>
        <taxon>Spirodela</taxon>
    </lineage>
</organism>
<accession>A0A7I8L4G5</accession>
<evidence type="ECO:0000313" key="2">
    <source>
        <dbReference type="Proteomes" id="UP000663760"/>
    </source>
</evidence>
<sequence length="37" mass="4283">MCYANIMVHHVPHHGMTLSSSYETFLNLWFVLVVSFA</sequence>
<reference evidence="1" key="1">
    <citation type="submission" date="2020-02" db="EMBL/GenBank/DDBJ databases">
        <authorList>
            <person name="Scholz U."/>
            <person name="Mascher M."/>
            <person name="Fiebig A."/>
        </authorList>
    </citation>
    <scope>NUCLEOTIDE SEQUENCE</scope>
</reference>
<evidence type="ECO:0000313" key="1">
    <source>
        <dbReference type="EMBL" id="CAA7404124.1"/>
    </source>
</evidence>
<dbReference type="Proteomes" id="UP000663760">
    <property type="component" value="Chromosome 10"/>
</dbReference>
<gene>
    <name evidence="1" type="ORF">SI8410_10014802</name>
</gene>
<protein>
    <submittedName>
        <fullName evidence="1">Uncharacterized protein</fullName>
    </submittedName>
</protein>
<dbReference type="AlphaFoldDB" id="A0A7I8L4G5"/>
<name>A0A7I8L4G5_SPIIN</name>
<proteinExistence type="predicted"/>
<keyword evidence="2" id="KW-1185">Reference proteome</keyword>
<dbReference type="EMBL" id="LR746273">
    <property type="protein sequence ID" value="CAA7404124.1"/>
    <property type="molecule type" value="Genomic_DNA"/>
</dbReference>